<evidence type="ECO:0000313" key="11">
    <source>
        <dbReference type="EMBL" id="KXA95769.1"/>
    </source>
</evidence>
<organism evidence="11 12">
    <name type="scientific">candidate division MSBL1 archaeon SCGC-AAA259E19</name>
    <dbReference type="NCBI Taxonomy" id="1698264"/>
    <lineage>
        <taxon>Archaea</taxon>
        <taxon>Methanobacteriati</taxon>
        <taxon>Methanobacteriota</taxon>
        <taxon>candidate division MSBL1</taxon>
    </lineage>
</organism>
<dbReference type="InterPro" id="IPR036390">
    <property type="entry name" value="WH_DNA-bd_sf"/>
</dbReference>
<evidence type="ECO:0000256" key="2">
    <source>
        <dbReference type="ARBA" id="ARBA00001936"/>
    </source>
</evidence>
<feature type="domain" description="Peptidase M24" evidence="10">
    <location>
        <begin position="14"/>
        <end position="291"/>
    </location>
</feature>
<evidence type="ECO:0000313" key="12">
    <source>
        <dbReference type="Proteomes" id="UP000070284"/>
    </source>
</evidence>
<dbReference type="PATRIC" id="fig|1698264.3.peg.1299"/>
<dbReference type="InterPro" id="IPR036388">
    <property type="entry name" value="WH-like_DNA-bd_sf"/>
</dbReference>
<dbReference type="InterPro" id="IPR002468">
    <property type="entry name" value="Pept_M24A_MAP2"/>
</dbReference>
<feature type="binding site" evidence="8">
    <location>
        <position position="100"/>
    </location>
    <ligand>
        <name>a divalent metal cation</name>
        <dbReference type="ChEBI" id="CHEBI:60240"/>
        <label>1</label>
    </ligand>
</feature>
<evidence type="ECO:0000256" key="6">
    <source>
        <dbReference type="ARBA" id="ARBA00022723"/>
    </source>
</evidence>
<feature type="binding site" evidence="8">
    <location>
        <position position="193"/>
    </location>
    <ligand>
        <name>a divalent metal cation</name>
        <dbReference type="ChEBI" id="CHEBI:60240"/>
        <label>2</label>
        <note>catalytic</note>
    </ligand>
</feature>
<evidence type="ECO:0000256" key="4">
    <source>
        <dbReference type="ARBA" id="ARBA00022438"/>
    </source>
</evidence>
<dbReference type="PROSITE" id="PS01202">
    <property type="entry name" value="MAP_2"/>
    <property type="match status" value="1"/>
</dbReference>
<comment type="cofactor">
    <cofactor evidence="8">
        <name>Co(2+)</name>
        <dbReference type="ChEBI" id="CHEBI:48828"/>
    </cofactor>
    <cofactor evidence="8">
        <name>Zn(2+)</name>
        <dbReference type="ChEBI" id="CHEBI:29105"/>
    </cofactor>
    <cofactor evidence="8">
        <name>Mn(2+)</name>
        <dbReference type="ChEBI" id="CHEBI:29035"/>
    </cofactor>
    <cofactor evidence="8">
        <name>Fe(2+)</name>
        <dbReference type="ChEBI" id="CHEBI:29033"/>
    </cofactor>
    <text evidence="8">Binds 2 divalent metal cations per subunit. Has a high-affinity and a low affinity metal-binding site. The true nature of the physiological cofactor is under debate. The enzyme is active with cobalt, zinc, manganese or divalent iron ions. Most likely, methionine aminopeptidases function as mononuclear Fe(2+)-metalloproteases under physiological conditions, and the catalytically relevant metal-binding site has been assigned to the histidine-containing high-affinity site.</text>
</comment>
<dbReference type="Proteomes" id="UP000070284">
    <property type="component" value="Unassembled WGS sequence"/>
</dbReference>
<comment type="catalytic activity">
    <reaction evidence="1 8 9">
        <text>Release of N-terminal amino acids, preferentially methionine, from peptides and arylamides.</text>
        <dbReference type="EC" id="3.4.11.18"/>
    </reaction>
</comment>
<dbReference type="PANTHER" id="PTHR45777:SF2">
    <property type="entry name" value="METHIONINE AMINOPEPTIDASE 2"/>
    <property type="match status" value="1"/>
</dbReference>
<evidence type="ECO:0000256" key="5">
    <source>
        <dbReference type="ARBA" id="ARBA00022670"/>
    </source>
</evidence>
<dbReference type="InterPro" id="IPR050247">
    <property type="entry name" value="Met_Aminopeptidase_Type2"/>
</dbReference>
<feature type="binding site" evidence="8">
    <location>
        <position position="100"/>
    </location>
    <ligand>
        <name>a divalent metal cation</name>
        <dbReference type="ChEBI" id="CHEBI:60240"/>
        <label>2</label>
        <note>catalytic</note>
    </ligand>
</feature>
<dbReference type="GO" id="GO:0006508">
    <property type="term" value="P:proteolysis"/>
    <property type="evidence" value="ECO:0007669"/>
    <property type="project" value="UniProtKB-KW"/>
</dbReference>
<evidence type="ECO:0000256" key="3">
    <source>
        <dbReference type="ARBA" id="ARBA00001954"/>
    </source>
</evidence>
<comment type="similarity">
    <text evidence="8">Belongs to the peptidase M24A family. Methionine aminopeptidase archaeal type 2 subfamily.</text>
</comment>
<feature type="binding site" evidence="8">
    <location>
        <position position="69"/>
    </location>
    <ligand>
        <name>substrate</name>
    </ligand>
</feature>
<dbReference type="PRINTS" id="PR00599">
    <property type="entry name" value="MAPEPTIDASE"/>
</dbReference>
<dbReference type="AlphaFoldDB" id="A0A133UNK1"/>
<feature type="binding site" evidence="8">
    <location>
        <position position="286"/>
    </location>
    <ligand>
        <name>a divalent metal cation</name>
        <dbReference type="ChEBI" id="CHEBI:60240"/>
        <label>2</label>
        <note>catalytic</note>
    </ligand>
</feature>
<dbReference type="EC" id="3.4.11.18" evidence="8 9"/>
<dbReference type="GO" id="GO:0005737">
    <property type="term" value="C:cytoplasm"/>
    <property type="evidence" value="ECO:0007669"/>
    <property type="project" value="TreeGrafter"/>
</dbReference>
<dbReference type="InterPro" id="IPR028595">
    <property type="entry name" value="MetAP_archaeal"/>
</dbReference>
<keyword evidence="4 8" id="KW-0031">Aminopeptidase</keyword>
<evidence type="ECO:0000256" key="8">
    <source>
        <dbReference type="HAMAP-Rule" id="MF_01975"/>
    </source>
</evidence>
<feature type="binding site" evidence="8">
    <location>
        <position position="168"/>
    </location>
    <ligand>
        <name>substrate</name>
    </ligand>
</feature>
<evidence type="ECO:0000256" key="7">
    <source>
        <dbReference type="ARBA" id="ARBA00022801"/>
    </source>
</evidence>
<keyword evidence="5 8" id="KW-0645">Protease</keyword>
<keyword evidence="12" id="KW-1185">Reference proteome</keyword>
<proteinExistence type="inferred from homology"/>
<evidence type="ECO:0000256" key="1">
    <source>
        <dbReference type="ARBA" id="ARBA00000294"/>
    </source>
</evidence>
<dbReference type="GO" id="GO:0070006">
    <property type="term" value="F:metalloaminopeptidase activity"/>
    <property type="evidence" value="ECO:0007669"/>
    <property type="project" value="UniProtKB-UniRule"/>
</dbReference>
<keyword evidence="7 8" id="KW-0378">Hydrolase</keyword>
<sequence length="301" mass="33383">MNEKLTEEKRQDYLRAGELAGEVREKGVEMVAPGKKILEIAEEIEDGIREGGGEPAFPANISINEKAAHYSPPEDDDAEIEEEDLVKIDVGVHINGYIGDTATTVYAGEGKSEMVQAINQVLENAIDFIEPGVDVGKIGEIIEKATEEKGYSPIKNLTGHNLERWSLHGGISIPNVKEDVGKELEAGDVIALEPFLTDGEGEVEDMPEVYIFRYEGNKGVSGRMALQTLRKIKDNYGKLPFAERWLTKDLSRIRLQMTLRELLASESIHPYYVLKEVDNGQVAQAEHTMIVTEQGCEVTTR</sequence>
<dbReference type="GO" id="GO:0004239">
    <property type="term" value="F:initiator methionyl aminopeptidase activity"/>
    <property type="evidence" value="ECO:0007669"/>
    <property type="project" value="UniProtKB-UniRule"/>
</dbReference>
<keyword evidence="6 8" id="KW-0479">Metal-binding</keyword>
<dbReference type="Pfam" id="PF00557">
    <property type="entry name" value="Peptidase_M24"/>
    <property type="match status" value="1"/>
</dbReference>
<gene>
    <name evidence="8" type="primary">map</name>
    <name evidence="11" type="ORF">AKJ65_00700</name>
</gene>
<dbReference type="GO" id="GO:0046872">
    <property type="term" value="F:metal ion binding"/>
    <property type="evidence" value="ECO:0007669"/>
    <property type="project" value="UniProtKB-UniRule"/>
</dbReference>
<comment type="function">
    <text evidence="8 9">Removes the N-terminal methionine from nascent proteins. The N-terminal methionine is often cleaved when the second residue in the primary sequence is small and uncharged (Met-Ala-, Cys, Gly, Pro, Ser, Thr, or Val).</text>
</comment>
<dbReference type="PANTHER" id="PTHR45777">
    <property type="entry name" value="METHIONINE AMINOPEPTIDASE 2"/>
    <property type="match status" value="1"/>
</dbReference>
<dbReference type="Gene3D" id="3.90.230.10">
    <property type="entry name" value="Creatinase/methionine aminopeptidase superfamily"/>
    <property type="match status" value="1"/>
</dbReference>
<protein>
    <recommendedName>
        <fullName evidence="8 9">Methionine aminopeptidase</fullName>
        <shortName evidence="8">MAP</shortName>
        <shortName evidence="8">MetAP</shortName>
        <ecNumber evidence="8 9">3.4.11.18</ecNumber>
    </recommendedName>
    <alternativeName>
        <fullName evidence="8">Peptidase M</fullName>
    </alternativeName>
</protein>
<dbReference type="Gene3D" id="1.10.10.10">
    <property type="entry name" value="Winged helix-like DNA-binding domain superfamily/Winged helix DNA-binding domain"/>
    <property type="match status" value="1"/>
</dbReference>
<dbReference type="SUPFAM" id="SSF55920">
    <property type="entry name" value="Creatinase/aminopeptidase"/>
    <property type="match status" value="1"/>
</dbReference>
<dbReference type="EMBL" id="LHXO01000005">
    <property type="protein sequence ID" value="KXA95769.1"/>
    <property type="molecule type" value="Genomic_DNA"/>
</dbReference>
<comment type="caution">
    <text evidence="11">The sequence shown here is derived from an EMBL/GenBank/DDBJ whole genome shotgun (WGS) entry which is preliminary data.</text>
</comment>
<comment type="subunit">
    <text evidence="8">Monomer.</text>
</comment>
<comment type="cofactor">
    <cofactor evidence="3">
        <name>Fe(2+)</name>
        <dbReference type="ChEBI" id="CHEBI:29033"/>
    </cofactor>
</comment>
<name>A0A133UNK1_9EURY</name>
<dbReference type="SUPFAM" id="SSF46785">
    <property type="entry name" value="Winged helix' DNA-binding domain"/>
    <property type="match status" value="1"/>
</dbReference>
<evidence type="ECO:0000256" key="9">
    <source>
        <dbReference type="RuleBase" id="RU003653"/>
    </source>
</evidence>
<dbReference type="InterPro" id="IPR018349">
    <property type="entry name" value="Pept_M24A_MAP2_BS"/>
</dbReference>
<dbReference type="NCBIfam" id="TIGR00501">
    <property type="entry name" value="met_pdase_II"/>
    <property type="match status" value="1"/>
</dbReference>
<accession>A0A133UNK1</accession>
<evidence type="ECO:0000259" key="10">
    <source>
        <dbReference type="Pfam" id="PF00557"/>
    </source>
</evidence>
<comment type="cofactor">
    <cofactor evidence="2">
        <name>Mn(2+)</name>
        <dbReference type="ChEBI" id="CHEBI:29035"/>
    </cofactor>
</comment>
<dbReference type="InterPro" id="IPR036005">
    <property type="entry name" value="Creatinase/aminopeptidase-like"/>
</dbReference>
<dbReference type="InterPro" id="IPR001714">
    <property type="entry name" value="Pept_M24_MAP"/>
</dbReference>
<dbReference type="InterPro" id="IPR000994">
    <property type="entry name" value="Pept_M24"/>
</dbReference>
<feature type="binding site" evidence="8">
    <location>
        <position position="286"/>
    </location>
    <ligand>
        <name>a divalent metal cation</name>
        <dbReference type="ChEBI" id="CHEBI:60240"/>
        <label>1</label>
    </ligand>
</feature>
<feature type="binding site" evidence="8">
    <location>
        <position position="160"/>
    </location>
    <ligand>
        <name>a divalent metal cation</name>
        <dbReference type="ChEBI" id="CHEBI:60240"/>
        <label>2</label>
        <note>catalytic</note>
    </ligand>
</feature>
<dbReference type="HAMAP" id="MF_01975">
    <property type="entry name" value="MetAP_2_arc"/>
    <property type="match status" value="1"/>
</dbReference>
<reference evidence="11 12" key="1">
    <citation type="journal article" date="2016" name="Sci. Rep.">
        <title>Metabolic traits of an uncultured archaeal lineage -MSBL1- from brine pools of the Red Sea.</title>
        <authorList>
            <person name="Mwirichia R."/>
            <person name="Alam I."/>
            <person name="Rashid M."/>
            <person name="Vinu M."/>
            <person name="Ba-Alawi W."/>
            <person name="Anthony Kamau A."/>
            <person name="Kamanda Ngugi D."/>
            <person name="Goker M."/>
            <person name="Klenk H.P."/>
            <person name="Bajic V."/>
            <person name="Stingl U."/>
        </authorList>
    </citation>
    <scope>NUCLEOTIDE SEQUENCE [LARGE SCALE GENOMIC DNA]</scope>
    <source>
        <strain evidence="11">SCGC-AAA259E19</strain>
    </source>
</reference>
<feature type="binding site" evidence="8">
    <location>
        <position position="89"/>
    </location>
    <ligand>
        <name>a divalent metal cation</name>
        <dbReference type="ChEBI" id="CHEBI:60240"/>
        <label>1</label>
    </ligand>
</feature>